<proteinExistence type="predicted"/>
<name>Q7MC64_VIBVY</name>
<evidence type="ECO:0000313" key="1">
    <source>
        <dbReference type="EMBL" id="BAC97549.1"/>
    </source>
</evidence>
<dbReference type="AlphaFoldDB" id="Q7MC64"/>
<evidence type="ECO:0000313" key="2">
    <source>
        <dbReference type="Proteomes" id="UP000002675"/>
    </source>
</evidence>
<accession>Q7MC64</accession>
<sequence>MLFSLATQRNVPSVFIVHGKKRLEKSLINCSVSDATDILALSSQWK</sequence>
<dbReference type="HOGENOM" id="CLU_3190600_0_0_6"/>
<reference evidence="1 2" key="1">
    <citation type="journal article" date="2003" name="Genome Res.">
        <title>Comparative genome analysis of Vibrio vulnificus, a marine pathogen.</title>
        <authorList>
            <person name="Chen C.Y."/>
            <person name="Wu K.M."/>
            <person name="Chang Y.C."/>
            <person name="Chang C.H."/>
            <person name="Tsai H.C."/>
            <person name="Liao T.L."/>
            <person name="Liu Y.M."/>
            <person name="Chen H.J."/>
            <person name="Shen A.B."/>
            <person name="Li J.C."/>
            <person name="Su T.L."/>
            <person name="Shao C.P."/>
            <person name="Lee C.T."/>
            <person name="Hor L.I."/>
            <person name="Tsai S.F."/>
        </authorList>
    </citation>
    <scope>NUCLEOTIDE SEQUENCE [LARGE SCALE GENOMIC DNA]</scope>
    <source>
        <strain evidence="1 2">YJ016</strain>
    </source>
</reference>
<dbReference type="EMBL" id="BA000038">
    <property type="protein sequence ID" value="BAC97549.1"/>
    <property type="molecule type" value="Genomic_DNA"/>
</dbReference>
<dbReference type="KEGG" id="vvy:VVA1523"/>
<gene>
    <name evidence="1" type="ordered locus">VVA1523</name>
</gene>
<organism evidence="1 2">
    <name type="scientific">Vibrio vulnificus (strain YJ016)</name>
    <dbReference type="NCBI Taxonomy" id="196600"/>
    <lineage>
        <taxon>Bacteria</taxon>
        <taxon>Pseudomonadati</taxon>
        <taxon>Pseudomonadota</taxon>
        <taxon>Gammaproteobacteria</taxon>
        <taxon>Vibrionales</taxon>
        <taxon>Vibrionaceae</taxon>
        <taxon>Vibrio</taxon>
    </lineage>
</organism>
<dbReference type="Proteomes" id="UP000002675">
    <property type="component" value="Chromosome II"/>
</dbReference>
<protein>
    <submittedName>
        <fullName evidence="1">Uncharacterized protein</fullName>
    </submittedName>
</protein>